<keyword evidence="1 4" id="KW-0808">Transferase</keyword>
<dbReference type="CDD" id="cd04301">
    <property type="entry name" value="NAT_SF"/>
    <property type="match status" value="1"/>
</dbReference>
<feature type="domain" description="N-acetyltransferase" evidence="3">
    <location>
        <begin position="3"/>
        <end position="145"/>
    </location>
</feature>
<dbReference type="InterPro" id="IPR016181">
    <property type="entry name" value="Acyl_CoA_acyltransferase"/>
</dbReference>
<reference evidence="5" key="1">
    <citation type="journal article" date="2019" name="Int. J. Syst. Evol. Microbiol.">
        <title>The Global Catalogue of Microorganisms (GCM) 10K type strain sequencing project: providing services to taxonomists for standard genome sequencing and annotation.</title>
        <authorList>
            <consortium name="The Broad Institute Genomics Platform"/>
            <consortium name="The Broad Institute Genome Sequencing Center for Infectious Disease"/>
            <person name="Wu L."/>
            <person name="Ma J."/>
        </authorList>
    </citation>
    <scope>NUCLEOTIDE SEQUENCE [LARGE SCALE GENOMIC DNA]</scope>
    <source>
        <strain evidence="5">CCUG 59189</strain>
    </source>
</reference>
<keyword evidence="5" id="KW-1185">Reference proteome</keyword>
<name>A0ABW3RV37_9BACL</name>
<gene>
    <name evidence="4" type="ORF">ACFQ3W_06695</name>
</gene>
<evidence type="ECO:0000256" key="2">
    <source>
        <dbReference type="ARBA" id="ARBA00023315"/>
    </source>
</evidence>
<proteinExistence type="predicted"/>
<protein>
    <submittedName>
        <fullName evidence="4">GNAT family N-acetyltransferase</fullName>
        <ecNumber evidence="4">2.3.-.-</ecNumber>
    </submittedName>
</protein>
<dbReference type="Gene3D" id="3.40.630.30">
    <property type="match status" value="1"/>
</dbReference>
<dbReference type="PANTHER" id="PTHR43877:SF2">
    <property type="entry name" value="AMINOALKYLPHOSPHONATE N-ACETYLTRANSFERASE-RELATED"/>
    <property type="match status" value="1"/>
</dbReference>
<organism evidence="4 5">
    <name type="scientific">Paenibacillus puldeungensis</name>
    <dbReference type="NCBI Taxonomy" id="696536"/>
    <lineage>
        <taxon>Bacteria</taxon>
        <taxon>Bacillati</taxon>
        <taxon>Bacillota</taxon>
        <taxon>Bacilli</taxon>
        <taxon>Bacillales</taxon>
        <taxon>Paenibacillaceae</taxon>
        <taxon>Paenibacillus</taxon>
    </lineage>
</organism>
<evidence type="ECO:0000313" key="5">
    <source>
        <dbReference type="Proteomes" id="UP001597262"/>
    </source>
</evidence>
<dbReference type="EC" id="2.3.-.-" evidence="4"/>
<dbReference type="InterPro" id="IPR000182">
    <property type="entry name" value="GNAT_dom"/>
</dbReference>
<dbReference type="PANTHER" id="PTHR43877">
    <property type="entry name" value="AMINOALKYLPHOSPHONATE N-ACETYLTRANSFERASE-RELATED-RELATED"/>
    <property type="match status" value="1"/>
</dbReference>
<dbReference type="Proteomes" id="UP001597262">
    <property type="component" value="Unassembled WGS sequence"/>
</dbReference>
<comment type="caution">
    <text evidence="4">The sequence shown here is derived from an EMBL/GenBank/DDBJ whole genome shotgun (WGS) entry which is preliminary data.</text>
</comment>
<sequence>MKYLIRAATKNDCYSLSRLMTQLLNRDITEEQMQDRLGFVERSPFDQLFVYEEEGIVIGTLGFRIRENIEDTTRYGEISVLVVDQEAKRKGIGKTLMNYADNLAKELDCKGTWLVSGNKRIEEAHKFYNELGFEITGSRFVKNFY</sequence>
<accession>A0ABW3RV37</accession>
<evidence type="ECO:0000256" key="1">
    <source>
        <dbReference type="ARBA" id="ARBA00022679"/>
    </source>
</evidence>
<keyword evidence="2 4" id="KW-0012">Acyltransferase</keyword>
<dbReference type="RefSeq" id="WP_379317895.1">
    <property type="nucleotide sequence ID" value="NZ_JBHTLM010000003.1"/>
</dbReference>
<dbReference type="GO" id="GO:0016746">
    <property type="term" value="F:acyltransferase activity"/>
    <property type="evidence" value="ECO:0007669"/>
    <property type="project" value="UniProtKB-KW"/>
</dbReference>
<dbReference type="EMBL" id="JBHTLM010000003">
    <property type="protein sequence ID" value="MFD1175996.1"/>
    <property type="molecule type" value="Genomic_DNA"/>
</dbReference>
<dbReference type="InterPro" id="IPR050832">
    <property type="entry name" value="Bact_Acetyltransf"/>
</dbReference>
<evidence type="ECO:0000259" key="3">
    <source>
        <dbReference type="PROSITE" id="PS51186"/>
    </source>
</evidence>
<dbReference type="PROSITE" id="PS51186">
    <property type="entry name" value="GNAT"/>
    <property type="match status" value="1"/>
</dbReference>
<dbReference type="SUPFAM" id="SSF55729">
    <property type="entry name" value="Acyl-CoA N-acyltransferases (Nat)"/>
    <property type="match status" value="1"/>
</dbReference>
<dbReference type="Pfam" id="PF00583">
    <property type="entry name" value="Acetyltransf_1"/>
    <property type="match status" value="1"/>
</dbReference>
<evidence type="ECO:0000313" key="4">
    <source>
        <dbReference type="EMBL" id="MFD1175996.1"/>
    </source>
</evidence>